<proteinExistence type="inferred from homology"/>
<dbReference type="SUPFAM" id="SSF88946">
    <property type="entry name" value="Sigma2 domain of RNA polymerase sigma factors"/>
    <property type="match status" value="1"/>
</dbReference>
<dbReference type="GO" id="GO:0016987">
    <property type="term" value="F:sigma factor activity"/>
    <property type="evidence" value="ECO:0007669"/>
    <property type="project" value="UniProtKB-KW"/>
</dbReference>
<dbReference type="RefSeq" id="WP_166399884.1">
    <property type="nucleotide sequence ID" value="NZ_JAANAS010000039.1"/>
</dbReference>
<evidence type="ECO:0000256" key="5">
    <source>
        <dbReference type="ARBA" id="ARBA00023163"/>
    </source>
</evidence>
<sequence length="176" mass="21136">MDKRDFVVEIQKHTPKMKALALAILKNEDLVKDGLQEVAIKLWNQLDYFAKVNNKEAYCMRIIKNWCFDQLQLKANNHLRLVYSKVTENQEESETENDVDKRYKTIESLVEELPDKQRIIIELKDFKGFDFEEIAELLEMEQGSVRVNLSRARKRLKKMYEEIEYHQKMIHDEKRN</sequence>
<dbReference type="InterPro" id="IPR013249">
    <property type="entry name" value="RNA_pol_sigma70_r4_t2"/>
</dbReference>
<dbReference type="InterPro" id="IPR013325">
    <property type="entry name" value="RNA_pol_sigma_r2"/>
</dbReference>
<dbReference type="InterPro" id="IPR013324">
    <property type="entry name" value="RNA_pol_sigma_r3/r4-like"/>
</dbReference>
<evidence type="ECO:0000256" key="4">
    <source>
        <dbReference type="ARBA" id="ARBA00023125"/>
    </source>
</evidence>
<dbReference type="EMBL" id="JAANAS010000039">
    <property type="protein sequence ID" value="NGZ89623.1"/>
    <property type="molecule type" value="Genomic_DNA"/>
</dbReference>
<dbReference type="Pfam" id="PF08281">
    <property type="entry name" value="Sigma70_r4_2"/>
    <property type="match status" value="1"/>
</dbReference>
<evidence type="ECO:0000313" key="9">
    <source>
        <dbReference type="Proteomes" id="UP000643701"/>
    </source>
</evidence>
<dbReference type="InterPro" id="IPR036388">
    <property type="entry name" value="WH-like_DNA-bd_sf"/>
</dbReference>
<feature type="domain" description="RNA polymerase sigma-70 region 2" evidence="6">
    <location>
        <begin position="10"/>
        <end position="71"/>
    </location>
</feature>
<evidence type="ECO:0000256" key="2">
    <source>
        <dbReference type="ARBA" id="ARBA00023015"/>
    </source>
</evidence>
<comment type="caution">
    <text evidence="8">The sequence shown here is derived from an EMBL/GenBank/DDBJ whole genome shotgun (WGS) entry which is preliminary data.</text>
</comment>
<dbReference type="AlphaFoldDB" id="A0A967AE62"/>
<dbReference type="NCBIfam" id="TIGR02937">
    <property type="entry name" value="sigma70-ECF"/>
    <property type="match status" value="1"/>
</dbReference>
<dbReference type="Gene3D" id="1.10.1740.10">
    <property type="match status" value="1"/>
</dbReference>
<dbReference type="InterPro" id="IPR007627">
    <property type="entry name" value="RNA_pol_sigma70_r2"/>
</dbReference>
<keyword evidence="2" id="KW-0805">Transcription regulation</keyword>
<protein>
    <submittedName>
        <fullName evidence="8">RNA polymerase sigma factor</fullName>
    </submittedName>
</protein>
<dbReference type="Pfam" id="PF04542">
    <property type="entry name" value="Sigma70_r2"/>
    <property type="match status" value="1"/>
</dbReference>
<dbReference type="SUPFAM" id="SSF88659">
    <property type="entry name" value="Sigma3 and sigma4 domains of RNA polymerase sigma factors"/>
    <property type="match status" value="1"/>
</dbReference>
<evidence type="ECO:0000259" key="7">
    <source>
        <dbReference type="Pfam" id="PF08281"/>
    </source>
</evidence>
<comment type="similarity">
    <text evidence="1">Belongs to the sigma-70 factor family. ECF subfamily.</text>
</comment>
<evidence type="ECO:0000256" key="1">
    <source>
        <dbReference type="ARBA" id="ARBA00010641"/>
    </source>
</evidence>
<dbReference type="CDD" id="cd06171">
    <property type="entry name" value="Sigma70_r4"/>
    <property type="match status" value="1"/>
</dbReference>
<dbReference type="InterPro" id="IPR014284">
    <property type="entry name" value="RNA_pol_sigma-70_dom"/>
</dbReference>
<dbReference type="Gene3D" id="1.10.10.10">
    <property type="entry name" value="Winged helix-like DNA-binding domain superfamily/Winged helix DNA-binding domain"/>
    <property type="match status" value="1"/>
</dbReference>
<dbReference type="InterPro" id="IPR039425">
    <property type="entry name" value="RNA_pol_sigma-70-like"/>
</dbReference>
<evidence type="ECO:0000313" key="8">
    <source>
        <dbReference type="EMBL" id="NGZ89623.1"/>
    </source>
</evidence>
<reference evidence="8" key="1">
    <citation type="submission" date="2020-03" db="EMBL/GenBank/DDBJ databases">
        <title>Psychroflexus Maritimus sp. nov., isolate from marine sediment.</title>
        <authorList>
            <person name="Zhong Y.-L."/>
        </authorList>
    </citation>
    <scope>NUCLEOTIDE SEQUENCE</scope>
    <source>
        <strain evidence="8">C1</strain>
    </source>
</reference>
<gene>
    <name evidence="8" type="ORF">G7034_05080</name>
</gene>
<dbReference type="PANTHER" id="PTHR43133:SF8">
    <property type="entry name" value="RNA POLYMERASE SIGMA FACTOR HI_1459-RELATED"/>
    <property type="match status" value="1"/>
</dbReference>
<dbReference type="Proteomes" id="UP000643701">
    <property type="component" value="Unassembled WGS sequence"/>
</dbReference>
<dbReference type="PANTHER" id="PTHR43133">
    <property type="entry name" value="RNA POLYMERASE ECF-TYPE SIGMA FACTO"/>
    <property type="match status" value="1"/>
</dbReference>
<evidence type="ECO:0000256" key="3">
    <source>
        <dbReference type="ARBA" id="ARBA00023082"/>
    </source>
</evidence>
<keyword evidence="3" id="KW-0731">Sigma factor</keyword>
<evidence type="ECO:0000259" key="6">
    <source>
        <dbReference type="Pfam" id="PF04542"/>
    </source>
</evidence>
<accession>A0A967AE62</accession>
<name>A0A967AE62_9FLAO</name>
<organism evidence="8 9">
    <name type="scientific">Psychroflexus maritimus</name>
    <dbReference type="NCBI Taxonomy" id="2714865"/>
    <lineage>
        <taxon>Bacteria</taxon>
        <taxon>Pseudomonadati</taxon>
        <taxon>Bacteroidota</taxon>
        <taxon>Flavobacteriia</taxon>
        <taxon>Flavobacteriales</taxon>
        <taxon>Flavobacteriaceae</taxon>
        <taxon>Psychroflexus</taxon>
    </lineage>
</organism>
<keyword evidence="4" id="KW-0238">DNA-binding</keyword>
<keyword evidence="9" id="KW-1185">Reference proteome</keyword>
<keyword evidence="5" id="KW-0804">Transcription</keyword>
<feature type="domain" description="RNA polymerase sigma factor 70 region 4 type 2" evidence="7">
    <location>
        <begin position="106"/>
        <end position="156"/>
    </location>
</feature>
<dbReference type="GO" id="GO:0003677">
    <property type="term" value="F:DNA binding"/>
    <property type="evidence" value="ECO:0007669"/>
    <property type="project" value="UniProtKB-KW"/>
</dbReference>
<dbReference type="GO" id="GO:0006352">
    <property type="term" value="P:DNA-templated transcription initiation"/>
    <property type="evidence" value="ECO:0007669"/>
    <property type="project" value="InterPro"/>
</dbReference>